<sequence>MKGAIGFLSGENPFQFSMAAPLSTFIVQMLVITIACRLIKLVLSPLKQPRVIAEVVGGIILGPTVLGRIPGFKAAVFPDASLPFLHLMSNFGLVLFLFLVGLELDPAMIRKSIRKSLAISFAGMALPFGLGAAVSFGLYHIIEPETNHTPFGTYLLFLGVAMSITAFPVLARILTELGLLLTPVGSITISAAAVDDAASWCLLALVISLINAGTGLNALWVFLMGVGYTLLLVVVVRPGLIYLCRRDGAFENGPSQNIVFLCLALVFVSAFVTNAIGIDAIFGGFVTGVIMPHQGGFARHITEKLEDLVTVLFLPLYFTLSGLKTQLGMLNDGVAWGMVLLVIATACLGKLTGCTLAARATGLKWRESLAIGVLMNCKGLVELIVLNIGLDAGVISPKTFAVMIIMALVTTFLTVPLILLVYPKSYYASGGDSDCHPTPSRRVVACVNRLENVPALMSLVQILAPPAGFNMTALRLIELTERTSTIMLQAEATESIHMDPVASVFHTFSQLTAIGLRTLLRVVRPSDFAATVSSVARDAKAELVFVPWNGSGAIVDNLAAPPLEKMFRGPSETTSTSERHAAFLRDLFNEPPCKVAVLVNRGLGEGRLQAALSDEHVNNTSPAQHITIPFFGGRDDRAAVNLVVESLTPDSHVTILHFIIDGLTEARPSHAGKISSSEDDLTSTAEDEILLETLANNPSSNITYTKTTTKSPIASAVEALEALSRRDLVVVGRTKLGSLDALYGAGNARVDNDRRQVLGDVAESILLSPCPCSVLIVQESLH</sequence>
<dbReference type="Proteomes" id="UP001165960">
    <property type="component" value="Unassembled WGS sequence"/>
</dbReference>
<comment type="caution">
    <text evidence="1">The sequence shown here is derived from an EMBL/GenBank/DDBJ whole genome shotgun (WGS) entry which is preliminary data.</text>
</comment>
<reference evidence="1" key="1">
    <citation type="submission" date="2022-04" db="EMBL/GenBank/DDBJ databases">
        <title>Genome of the entomopathogenic fungus Entomophthora muscae.</title>
        <authorList>
            <person name="Elya C."/>
            <person name="Lovett B.R."/>
            <person name="Lee E."/>
            <person name="Macias A.M."/>
            <person name="Hajek A.E."/>
            <person name="De Bivort B.L."/>
            <person name="Kasson M.T."/>
            <person name="De Fine Licht H.H."/>
            <person name="Stajich J.E."/>
        </authorList>
    </citation>
    <scope>NUCLEOTIDE SEQUENCE</scope>
    <source>
        <strain evidence="1">Berkeley</strain>
    </source>
</reference>
<dbReference type="EMBL" id="QTSX02002842">
    <property type="protein sequence ID" value="KAJ9074982.1"/>
    <property type="molecule type" value="Genomic_DNA"/>
</dbReference>
<gene>
    <name evidence="1" type="primary">KHA1_1</name>
    <name evidence="1" type="ORF">DSO57_1000923</name>
</gene>
<name>A0ACC2TKH6_9FUNG</name>
<protein>
    <submittedName>
        <fullName evidence="1">K(+)/H(+) antiporter</fullName>
    </submittedName>
</protein>
<keyword evidence="2" id="KW-1185">Reference proteome</keyword>
<proteinExistence type="predicted"/>
<evidence type="ECO:0000313" key="2">
    <source>
        <dbReference type="Proteomes" id="UP001165960"/>
    </source>
</evidence>
<accession>A0ACC2TKH6</accession>
<evidence type="ECO:0000313" key="1">
    <source>
        <dbReference type="EMBL" id="KAJ9074982.1"/>
    </source>
</evidence>
<organism evidence="1 2">
    <name type="scientific">Entomophthora muscae</name>
    <dbReference type="NCBI Taxonomy" id="34485"/>
    <lineage>
        <taxon>Eukaryota</taxon>
        <taxon>Fungi</taxon>
        <taxon>Fungi incertae sedis</taxon>
        <taxon>Zoopagomycota</taxon>
        <taxon>Entomophthoromycotina</taxon>
        <taxon>Entomophthoromycetes</taxon>
        <taxon>Entomophthorales</taxon>
        <taxon>Entomophthoraceae</taxon>
        <taxon>Entomophthora</taxon>
    </lineage>
</organism>